<accession>A0A2Z7B0W1</accession>
<proteinExistence type="predicted"/>
<evidence type="ECO:0000313" key="3">
    <source>
        <dbReference type="Proteomes" id="UP000250235"/>
    </source>
</evidence>
<dbReference type="AlphaFoldDB" id="A0A2Z7B0W1"/>
<evidence type="ECO:0000256" key="1">
    <source>
        <dbReference type="SAM" id="Coils"/>
    </source>
</evidence>
<reference evidence="2 3" key="1">
    <citation type="journal article" date="2015" name="Proc. Natl. Acad. Sci. U.S.A.">
        <title>The resurrection genome of Boea hygrometrica: A blueprint for survival of dehydration.</title>
        <authorList>
            <person name="Xiao L."/>
            <person name="Yang G."/>
            <person name="Zhang L."/>
            <person name="Yang X."/>
            <person name="Zhao S."/>
            <person name="Ji Z."/>
            <person name="Zhou Q."/>
            <person name="Hu M."/>
            <person name="Wang Y."/>
            <person name="Chen M."/>
            <person name="Xu Y."/>
            <person name="Jin H."/>
            <person name="Xiao X."/>
            <person name="Hu G."/>
            <person name="Bao F."/>
            <person name="Hu Y."/>
            <person name="Wan P."/>
            <person name="Li L."/>
            <person name="Deng X."/>
            <person name="Kuang T."/>
            <person name="Xiang C."/>
            <person name="Zhu J.K."/>
            <person name="Oliver M.J."/>
            <person name="He Y."/>
        </authorList>
    </citation>
    <scope>NUCLEOTIDE SEQUENCE [LARGE SCALE GENOMIC DNA]</scope>
    <source>
        <strain evidence="3">cv. XS01</strain>
    </source>
</reference>
<keyword evidence="1" id="KW-0175">Coiled coil</keyword>
<protein>
    <submittedName>
        <fullName evidence="2">Putative cytosolic IMP-GMP specific 5'-nucleotidase</fullName>
    </submittedName>
</protein>
<dbReference type="EMBL" id="KV010817">
    <property type="protein sequence ID" value="KZV26890.1"/>
    <property type="molecule type" value="Genomic_DNA"/>
</dbReference>
<gene>
    <name evidence="2" type="ORF">F511_17745</name>
</gene>
<feature type="coiled-coil region" evidence="1">
    <location>
        <begin position="29"/>
        <end position="111"/>
    </location>
</feature>
<organism evidence="2 3">
    <name type="scientific">Dorcoceras hygrometricum</name>
    <dbReference type="NCBI Taxonomy" id="472368"/>
    <lineage>
        <taxon>Eukaryota</taxon>
        <taxon>Viridiplantae</taxon>
        <taxon>Streptophyta</taxon>
        <taxon>Embryophyta</taxon>
        <taxon>Tracheophyta</taxon>
        <taxon>Spermatophyta</taxon>
        <taxon>Magnoliopsida</taxon>
        <taxon>eudicotyledons</taxon>
        <taxon>Gunneridae</taxon>
        <taxon>Pentapetalae</taxon>
        <taxon>asterids</taxon>
        <taxon>lamiids</taxon>
        <taxon>Lamiales</taxon>
        <taxon>Gesneriaceae</taxon>
        <taxon>Didymocarpoideae</taxon>
        <taxon>Trichosporeae</taxon>
        <taxon>Loxocarpinae</taxon>
        <taxon>Dorcoceras</taxon>
    </lineage>
</organism>
<name>A0A2Z7B0W1_9LAMI</name>
<keyword evidence="3" id="KW-1185">Reference proteome</keyword>
<dbReference type="Proteomes" id="UP000250235">
    <property type="component" value="Unassembled WGS sequence"/>
</dbReference>
<evidence type="ECO:0000313" key="2">
    <source>
        <dbReference type="EMBL" id="KZV26890.1"/>
    </source>
</evidence>
<feature type="non-terminal residue" evidence="2">
    <location>
        <position position="1"/>
    </location>
</feature>
<sequence length="260" mass="29446">SVQSLVWLGEESNRFSRAREEVTTTKRSMDGMLDRHEALMKQFEEIQAKKDEEKESLLGELGLSRAEVEALRARVQTLETQVQSLETRAQLSEEESKVHQDEVHVEELREDVPVRNWASNAEQVGLMYSRRKATRGCASAELGFECRAEELRDDVPVWNWASNAEQVGLIRSRRRDTRGCASAELSFECRAGQCGTGLRIPSRSGLYVHVEELCEDVPVRNWDSNAEQVGLIRSRRRATRGCASAELGFECRAGRAYVLT</sequence>